<evidence type="ECO:0000313" key="8">
    <source>
        <dbReference type="EMBL" id="AZS29766.1"/>
    </source>
</evidence>
<evidence type="ECO:0000256" key="5">
    <source>
        <dbReference type="SAM" id="Coils"/>
    </source>
</evidence>
<organism evidence="8 9">
    <name type="scientific">Butyricimonas faecalis</name>
    <dbReference type="NCBI Taxonomy" id="2093856"/>
    <lineage>
        <taxon>Bacteria</taxon>
        <taxon>Pseudomonadati</taxon>
        <taxon>Bacteroidota</taxon>
        <taxon>Bacteroidia</taxon>
        <taxon>Bacteroidales</taxon>
        <taxon>Odoribacteraceae</taxon>
        <taxon>Butyricimonas</taxon>
    </lineage>
</organism>
<comment type="subcellular location">
    <subcellularLocation>
        <location evidence="1">Cell envelope</location>
    </subcellularLocation>
</comment>
<accession>A0A3Q9IN44</accession>
<gene>
    <name evidence="8" type="ORF">D8S85_09555</name>
</gene>
<dbReference type="Pfam" id="PF00578">
    <property type="entry name" value="AhpC-TSA"/>
    <property type="match status" value="1"/>
</dbReference>
<sequence length="379" mass="41860">MKKLIILGLFICIVCVAEASKPYQVSGKLKVPSDTLLVISVNTSTGVASKLDTLALQDGTFAFNMPDTTVVYSVGLICKPLAGDVNGLIAAMFNPIRLIVVPGERAVVTGEAGNYQIMGSEFYQNLRSVENQLKSYQQESNRLSSRVAEMEGRGDHVDLINLVRDSLKMVQNEISETVITYIKNNPVKKVSAALISYVVDEKKRTAFDMLDSSIKGGVMATYALTLIKMAEKQMAQKKAAAKIQPGMPAPQFTLKDLHGKDVHLADFRGKYVVLDFWGSWCGWCIKGIPDMKVSYAKHKDKVEFIGIACNDTEKKWKAAVEEHGLPWVQLINDENVNVSLMYAVSGYPSKCIIDPEGNIVKMISGEDPKFYTFLDNLLK</sequence>
<dbReference type="EMBL" id="CP032819">
    <property type="protein sequence ID" value="AZS29766.1"/>
    <property type="molecule type" value="Genomic_DNA"/>
</dbReference>
<dbReference type="PANTHER" id="PTHR42852">
    <property type="entry name" value="THIOL:DISULFIDE INTERCHANGE PROTEIN DSBE"/>
    <property type="match status" value="1"/>
</dbReference>
<feature type="domain" description="Thioredoxin" evidence="7">
    <location>
        <begin position="243"/>
        <end position="379"/>
    </location>
</feature>
<dbReference type="RefSeq" id="WP_127075003.1">
    <property type="nucleotide sequence ID" value="NZ_CP032819.1"/>
</dbReference>
<protein>
    <submittedName>
        <fullName evidence="8">AhpC/TSA family protein</fullName>
    </submittedName>
</protein>
<dbReference type="Proteomes" id="UP000270673">
    <property type="component" value="Chromosome"/>
</dbReference>
<feature type="signal peptide" evidence="6">
    <location>
        <begin position="1"/>
        <end position="19"/>
    </location>
</feature>
<evidence type="ECO:0000256" key="4">
    <source>
        <dbReference type="ARBA" id="ARBA00023284"/>
    </source>
</evidence>
<dbReference type="CDD" id="cd02966">
    <property type="entry name" value="TlpA_like_family"/>
    <property type="match status" value="1"/>
</dbReference>
<dbReference type="PANTHER" id="PTHR42852:SF6">
    <property type="entry name" value="THIOL:DISULFIDE INTERCHANGE PROTEIN DSBE"/>
    <property type="match status" value="1"/>
</dbReference>
<name>A0A3Q9IN44_9BACT</name>
<evidence type="ECO:0000256" key="3">
    <source>
        <dbReference type="ARBA" id="ARBA00023157"/>
    </source>
</evidence>
<dbReference type="GO" id="GO:0030313">
    <property type="term" value="C:cell envelope"/>
    <property type="evidence" value="ECO:0007669"/>
    <property type="project" value="UniProtKB-SubCell"/>
</dbReference>
<dbReference type="KEGG" id="buy:D8S85_09555"/>
<keyword evidence="5" id="KW-0175">Coiled coil</keyword>
<keyword evidence="6" id="KW-0732">Signal</keyword>
<feature type="coiled-coil region" evidence="5">
    <location>
        <begin position="126"/>
        <end position="153"/>
    </location>
</feature>
<dbReference type="Gene3D" id="3.40.30.10">
    <property type="entry name" value="Glutaredoxin"/>
    <property type="match status" value="1"/>
</dbReference>
<evidence type="ECO:0000256" key="6">
    <source>
        <dbReference type="SAM" id="SignalP"/>
    </source>
</evidence>
<evidence type="ECO:0000259" key="7">
    <source>
        <dbReference type="PROSITE" id="PS51352"/>
    </source>
</evidence>
<dbReference type="InterPro" id="IPR036249">
    <property type="entry name" value="Thioredoxin-like_sf"/>
</dbReference>
<dbReference type="GO" id="GO:0016209">
    <property type="term" value="F:antioxidant activity"/>
    <property type="evidence" value="ECO:0007669"/>
    <property type="project" value="InterPro"/>
</dbReference>
<dbReference type="OrthoDB" id="9794348at2"/>
<reference evidence="8 9" key="1">
    <citation type="submission" date="2018-10" db="EMBL/GenBank/DDBJ databases">
        <title>Butyricimonas faecalis sp. nov., isolated from human faeces and emended description of the genus Butyricimonas.</title>
        <authorList>
            <person name="Le Roy T."/>
            <person name="Van der Smissen P."/>
            <person name="Paquot A."/>
            <person name="Delzenne N."/>
            <person name="Muccioli G."/>
            <person name="Collet J.-F."/>
            <person name="Cani P.D."/>
        </authorList>
    </citation>
    <scope>NUCLEOTIDE SEQUENCE [LARGE SCALE GENOMIC DNA]</scope>
    <source>
        <strain evidence="8 9">H184</strain>
    </source>
</reference>
<keyword evidence="4" id="KW-0676">Redox-active center</keyword>
<dbReference type="InterPro" id="IPR050553">
    <property type="entry name" value="Thioredoxin_ResA/DsbE_sf"/>
</dbReference>
<keyword evidence="3" id="KW-1015">Disulfide bond</keyword>
<dbReference type="InterPro" id="IPR013766">
    <property type="entry name" value="Thioredoxin_domain"/>
</dbReference>
<evidence type="ECO:0000256" key="1">
    <source>
        <dbReference type="ARBA" id="ARBA00004196"/>
    </source>
</evidence>
<dbReference type="AlphaFoldDB" id="A0A3Q9IN44"/>
<proteinExistence type="predicted"/>
<keyword evidence="2" id="KW-0201">Cytochrome c-type biogenesis</keyword>
<dbReference type="SUPFAM" id="SSF52833">
    <property type="entry name" value="Thioredoxin-like"/>
    <property type="match status" value="1"/>
</dbReference>
<keyword evidence="9" id="KW-1185">Reference proteome</keyword>
<dbReference type="PROSITE" id="PS51352">
    <property type="entry name" value="THIOREDOXIN_2"/>
    <property type="match status" value="1"/>
</dbReference>
<feature type="chain" id="PRO_5018552880" evidence="6">
    <location>
        <begin position="20"/>
        <end position="379"/>
    </location>
</feature>
<dbReference type="InterPro" id="IPR000866">
    <property type="entry name" value="AhpC/TSA"/>
</dbReference>
<evidence type="ECO:0000256" key="2">
    <source>
        <dbReference type="ARBA" id="ARBA00022748"/>
    </source>
</evidence>
<dbReference type="GO" id="GO:0016491">
    <property type="term" value="F:oxidoreductase activity"/>
    <property type="evidence" value="ECO:0007669"/>
    <property type="project" value="InterPro"/>
</dbReference>
<evidence type="ECO:0000313" key="9">
    <source>
        <dbReference type="Proteomes" id="UP000270673"/>
    </source>
</evidence>
<dbReference type="GO" id="GO:0017004">
    <property type="term" value="P:cytochrome complex assembly"/>
    <property type="evidence" value="ECO:0007669"/>
    <property type="project" value="UniProtKB-KW"/>
</dbReference>